<feature type="compositionally biased region" description="Basic and acidic residues" evidence="1">
    <location>
        <begin position="435"/>
        <end position="447"/>
    </location>
</feature>
<dbReference type="Gene3D" id="2.60.450.10">
    <property type="entry name" value="Lipopolysaccharide (LPS) transport protein A like domain"/>
    <property type="match status" value="2"/>
</dbReference>
<reference evidence="3 4" key="1">
    <citation type="submission" date="2017-08" db="EMBL/GenBank/DDBJ databases">
        <authorList>
            <person name="de Groot N.N."/>
        </authorList>
    </citation>
    <scope>NUCLEOTIDE SEQUENCE [LARGE SCALE GENOMIC DNA]</scope>
    <source>
        <strain evidence="3 4">HM2</strain>
    </source>
</reference>
<protein>
    <recommendedName>
        <fullName evidence="5">OstA-like protein</fullName>
    </recommendedName>
</protein>
<dbReference type="EMBL" id="UHJL01000002">
    <property type="protein sequence ID" value="SUQ24435.1"/>
    <property type="molecule type" value="Genomic_DNA"/>
</dbReference>
<evidence type="ECO:0000256" key="1">
    <source>
        <dbReference type="SAM" id="MobiDB-lite"/>
    </source>
</evidence>
<keyword evidence="2" id="KW-0732">Signal</keyword>
<organism evidence="3 4">
    <name type="scientific">Fibrobacter succinogenes</name>
    <name type="common">Bacteroides succinogenes</name>
    <dbReference type="NCBI Taxonomy" id="833"/>
    <lineage>
        <taxon>Bacteria</taxon>
        <taxon>Pseudomonadati</taxon>
        <taxon>Fibrobacterota</taxon>
        <taxon>Fibrobacteria</taxon>
        <taxon>Fibrobacterales</taxon>
        <taxon>Fibrobacteraceae</taxon>
        <taxon>Fibrobacter</taxon>
    </lineage>
</organism>
<feature type="region of interest" description="Disordered" evidence="1">
    <location>
        <begin position="423"/>
        <end position="447"/>
    </location>
</feature>
<feature type="compositionally biased region" description="Basic residues" evidence="1">
    <location>
        <begin position="423"/>
        <end position="434"/>
    </location>
</feature>
<dbReference type="RefSeq" id="WP_109572927.1">
    <property type="nucleotide sequence ID" value="NZ_UHJL01000002.1"/>
</dbReference>
<dbReference type="Proteomes" id="UP000255423">
    <property type="component" value="Unassembled WGS sequence"/>
</dbReference>
<evidence type="ECO:0008006" key="5">
    <source>
        <dbReference type="Google" id="ProtNLM"/>
    </source>
</evidence>
<dbReference type="AlphaFoldDB" id="A0A380S5M1"/>
<feature type="signal peptide" evidence="2">
    <location>
        <begin position="1"/>
        <end position="21"/>
    </location>
</feature>
<evidence type="ECO:0000313" key="3">
    <source>
        <dbReference type="EMBL" id="SUQ24435.1"/>
    </source>
</evidence>
<proteinExistence type="predicted"/>
<name>A0A380S5M1_FIBSU</name>
<evidence type="ECO:0000313" key="4">
    <source>
        <dbReference type="Proteomes" id="UP000255423"/>
    </source>
</evidence>
<sequence>MNFRALLSIVALIFAANFAFAQSSPLIMYHADNLDVSRKRGTLLLTGNVHFVHDSVAFKTQRASWNRNTETVECGGGFLFTHPSGYVRARNGSYQRKSEIAIASGEVSAGDSAGNYLMTGQYLKYDRKEDIVTIPMSPRLYQYEKQKNGTIDTVTISSRSLIFDKKNSFAQAYQDVKLTQKDLVVTCDTGYFNRKENWLSMKGHPTCDMKNYHLTGDSIFLVLDETGKMLKSALVIRNAHGIQNEAPKRGNPGNVTEAFGDTLYCEFKKGKIERLYVNVNAKGFFYETDLKEYRNLMDGDRLDLYFKKGRMDRAIVSGKAQSTYFYVKKDRTVSGKNEATGDTIHILFDAQKNAVKSLKLMGRKTNASGRFIDLEKANRIAENAKKDSLARLDSLAAKDPSVKKNLTAADSAKVDKVLKDRKMRNIFGRRKNKAKSTDETAKTEDAQ</sequence>
<evidence type="ECO:0000256" key="2">
    <source>
        <dbReference type="SAM" id="SignalP"/>
    </source>
</evidence>
<feature type="chain" id="PRO_5016879462" description="OstA-like protein" evidence="2">
    <location>
        <begin position="22"/>
        <end position="447"/>
    </location>
</feature>
<gene>
    <name evidence="3" type="ORF">SAMN05661053_1836</name>
</gene>
<accession>A0A380S5M1</accession>